<feature type="transmembrane region" description="Helical" evidence="1">
    <location>
        <begin position="60"/>
        <end position="82"/>
    </location>
</feature>
<organism evidence="2">
    <name type="scientific">Siphoviridae sp. ctzSN25</name>
    <dbReference type="NCBI Taxonomy" id="2826529"/>
    <lineage>
        <taxon>Viruses</taxon>
        <taxon>Duplodnaviria</taxon>
        <taxon>Heunggongvirae</taxon>
        <taxon>Uroviricota</taxon>
        <taxon>Caudoviricetes</taxon>
    </lineage>
</organism>
<protein>
    <submittedName>
        <fullName evidence="2">Uncharacterized protein</fullName>
    </submittedName>
</protein>
<evidence type="ECO:0000313" key="2">
    <source>
        <dbReference type="EMBL" id="DAE22928.1"/>
    </source>
</evidence>
<keyword evidence="1" id="KW-1133">Transmembrane helix</keyword>
<proteinExistence type="predicted"/>
<reference evidence="2" key="1">
    <citation type="journal article" date="2021" name="Proc. Natl. Acad. Sci. U.S.A.">
        <title>A Catalog of Tens of Thousands of Viruses from Human Metagenomes Reveals Hidden Associations with Chronic Diseases.</title>
        <authorList>
            <person name="Tisza M.J."/>
            <person name="Buck C.B."/>
        </authorList>
    </citation>
    <scope>NUCLEOTIDE SEQUENCE</scope>
    <source>
        <strain evidence="2">CtzSN25</strain>
    </source>
</reference>
<name>A0A8S5QV47_9CAUD</name>
<dbReference type="EMBL" id="BK015743">
    <property type="protein sequence ID" value="DAE22928.1"/>
    <property type="molecule type" value="Genomic_DNA"/>
</dbReference>
<evidence type="ECO:0000256" key="1">
    <source>
        <dbReference type="SAM" id="Phobius"/>
    </source>
</evidence>
<keyword evidence="1" id="KW-0812">Transmembrane</keyword>
<keyword evidence="1" id="KW-0472">Membrane</keyword>
<sequence length="83" mass="9403">MGLKSIIHNIFNGLKHLLYPVTNFLYYNDEEIFATSKVVSCITILLVLVAWLYKLYMLLAIGLFISVISLLIVVATALVSIWK</sequence>
<accession>A0A8S5QV47</accession>
<feature type="transmembrane region" description="Helical" evidence="1">
    <location>
        <begin position="32"/>
        <end position="53"/>
    </location>
</feature>